<dbReference type="STRING" id="699431.SY89_02068"/>
<dbReference type="AlphaFoldDB" id="A0A0P7GQ89"/>
<evidence type="ECO:0000313" key="1">
    <source>
        <dbReference type="EMBL" id="KPN31325.1"/>
    </source>
</evidence>
<proteinExistence type="predicted"/>
<sequence>MLITGNTMCTMVVTANWSRLAMTGSTIDGAPTFGLTDAGSQ</sequence>
<keyword evidence="2" id="KW-1185">Reference proteome</keyword>
<protein>
    <submittedName>
        <fullName evidence="1">Uncharacterized protein</fullName>
    </submittedName>
</protein>
<organism evidence="1 2">
    <name type="scientific">Halolamina pelagica</name>
    <dbReference type="NCBI Taxonomy" id="699431"/>
    <lineage>
        <taxon>Archaea</taxon>
        <taxon>Methanobacteriati</taxon>
        <taxon>Methanobacteriota</taxon>
        <taxon>Stenosarchaea group</taxon>
        <taxon>Halobacteria</taxon>
        <taxon>Halobacteriales</taxon>
        <taxon>Haloferacaceae</taxon>
    </lineage>
</organism>
<dbReference type="EMBL" id="LGUC01000001">
    <property type="protein sequence ID" value="KPN31325.1"/>
    <property type="molecule type" value="Genomic_DNA"/>
</dbReference>
<accession>A0A0P7GQ89</accession>
<comment type="caution">
    <text evidence="1">The sequence shown here is derived from an EMBL/GenBank/DDBJ whole genome shotgun (WGS) entry which is preliminary data.</text>
</comment>
<name>A0A0P7GQ89_9EURY</name>
<reference evidence="2" key="1">
    <citation type="submission" date="2013-11" db="EMBL/GenBank/DDBJ databases">
        <authorList>
            <person name="Hoang H.T."/>
            <person name="Killian M.L."/>
            <person name="Madson D.M."/>
            <person name="Arruda P.H.E."/>
            <person name="Sun D."/>
            <person name="Schwartz K.J."/>
            <person name="Yoon K."/>
        </authorList>
    </citation>
    <scope>NUCLEOTIDE SEQUENCE [LARGE SCALE GENOMIC DNA]</scope>
    <source>
        <strain evidence="2">CDK2</strain>
    </source>
</reference>
<evidence type="ECO:0000313" key="2">
    <source>
        <dbReference type="Proteomes" id="UP000050535"/>
    </source>
</evidence>
<gene>
    <name evidence="1" type="ORF">SY89_02068</name>
</gene>
<dbReference type="Proteomes" id="UP000050535">
    <property type="component" value="Unassembled WGS sequence"/>
</dbReference>